<dbReference type="SMART" id="SM01130">
    <property type="entry name" value="DHDPS"/>
    <property type="match status" value="1"/>
</dbReference>
<comment type="pathway">
    <text evidence="2 12">Amino-acid biosynthesis; L-lysine biosynthesis via DAP pathway; (S)-tetrahydrodipicolinate from L-aspartate: step 3/4.</text>
</comment>
<dbReference type="GO" id="GO:0005829">
    <property type="term" value="C:cytosol"/>
    <property type="evidence" value="ECO:0007669"/>
    <property type="project" value="TreeGrafter"/>
</dbReference>
<keyword evidence="17" id="KW-1185">Reference proteome</keyword>
<evidence type="ECO:0000256" key="8">
    <source>
        <dbReference type="ARBA" id="ARBA00023154"/>
    </source>
</evidence>
<organism evidence="16 17">
    <name type="scientific">Koleobacter methoxysyntrophicus</name>
    <dbReference type="NCBI Taxonomy" id="2751313"/>
    <lineage>
        <taxon>Bacteria</taxon>
        <taxon>Bacillati</taxon>
        <taxon>Bacillota</taxon>
        <taxon>Clostridia</taxon>
        <taxon>Koleobacterales</taxon>
        <taxon>Koleobacteraceae</taxon>
        <taxon>Koleobacter</taxon>
    </lineage>
</organism>
<dbReference type="PROSITE" id="PS00665">
    <property type="entry name" value="DHDPS_1"/>
    <property type="match status" value="1"/>
</dbReference>
<proteinExistence type="inferred from homology"/>
<feature type="active site" description="Proton donor/acceptor" evidence="12 14">
    <location>
        <position position="133"/>
    </location>
</feature>
<evidence type="ECO:0000256" key="1">
    <source>
        <dbReference type="ARBA" id="ARBA00003294"/>
    </source>
</evidence>
<name>A0A8A0RI04_9FIRM</name>
<comment type="subcellular location">
    <subcellularLocation>
        <location evidence="12">Cytoplasm</location>
    </subcellularLocation>
</comment>
<dbReference type="InterPro" id="IPR002220">
    <property type="entry name" value="DapA-like"/>
</dbReference>
<dbReference type="EMBL" id="CP059066">
    <property type="protein sequence ID" value="QSQ07833.1"/>
    <property type="molecule type" value="Genomic_DNA"/>
</dbReference>
<keyword evidence="10 12" id="KW-0704">Schiff base</keyword>
<comment type="function">
    <text evidence="1 12">Catalyzes the condensation of (S)-aspartate-beta-semialdehyde [(S)-ASA] and pyruvate to 4-hydroxy-tetrahydrodipicolinate (HTPA).</text>
</comment>
<evidence type="ECO:0000256" key="14">
    <source>
        <dbReference type="PIRSR" id="PIRSR001365-1"/>
    </source>
</evidence>
<feature type="binding site" evidence="12 15">
    <location>
        <position position="203"/>
    </location>
    <ligand>
        <name>pyruvate</name>
        <dbReference type="ChEBI" id="CHEBI:15361"/>
    </ligand>
</feature>
<feature type="active site" description="Schiff-base intermediate with substrate" evidence="12 14">
    <location>
        <position position="161"/>
    </location>
</feature>
<dbReference type="GO" id="GO:0019877">
    <property type="term" value="P:diaminopimelate biosynthetic process"/>
    <property type="evidence" value="ECO:0007669"/>
    <property type="project" value="UniProtKB-UniRule"/>
</dbReference>
<evidence type="ECO:0000256" key="11">
    <source>
        <dbReference type="ARBA" id="ARBA00047836"/>
    </source>
</evidence>
<dbReference type="HAMAP" id="MF_00418">
    <property type="entry name" value="DapA"/>
    <property type="match status" value="1"/>
</dbReference>
<dbReference type="InterPro" id="IPR020625">
    <property type="entry name" value="Schiff_base-form_aldolases_AS"/>
</dbReference>
<dbReference type="PRINTS" id="PR00146">
    <property type="entry name" value="DHPICSNTHASE"/>
</dbReference>
<comment type="catalytic activity">
    <reaction evidence="11 12">
        <text>L-aspartate 4-semialdehyde + pyruvate = (2S,4S)-4-hydroxy-2,3,4,5-tetrahydrodipicolinate + H2O + H(+)</text>
        <dbReference type="Rhea" id="RHEA:34171"/>
        <dbReference type="ChEBI" id="CHEBI:15361"/>
        <dbReference type="ChEBI" id="CHEBI:15377"/>
        <dbReference type="ChEBI" id="CHEBI:15378"/>
        <dbReference type="ChEBI" id="CHEBI:67139"/>
        <dbReference type="ChEBI" id="CHEBI:537519"/>
        <dbReference type="EC" id="4.3.3.7"/>
    </reaction>
</comment>
<dbReference type="Gene3D" id="3.20.20.70">
    <property type="entry name" value="Aldolase class I"/>
    <property type="match status" value="1"/>
</dbReference>
<dbReference type="InterPro" id="IPR005263">
    <property type="entry name" value="DapA"/>
</dbReference>
<evidence type="ECO:0000256" key="7">
    <source>
        <dbReference type="ARBA" id="ARBA00022915"/>
    </source>
</evidence>
<evidence type="ECO:0000256" key="5">
    <source>
        <dbReference type="ARBA" id="ARBA00022490"/>
    </source>
</evidence>
<keyword evidence="9 12" id="KW-0456">Lyase</keyword>
<dbReference type="UniPathway" id="UPA00034">
    <property type="reaction ID" value="UER00017"/>
</dbReference>
<comment type="subunit">
    <text evidence="12">Homotetramer; dimer of dimers.</text>
</comment>
<dbReference type="EC" id="4.3.3.7" evidence="4 12"/>
<dbReference type="PROSITE" id="PS00666">
    <property type="entry name" value="DHDPS_2"/>
    <property type="match status" value="1"/>
</dbReference>
<dbReference type="InterPro" id="IPR020624">
    <property type="entry name" value="Schiff_base-form_aldolases_CS"/>
</dbReference>
<dbReference type="PANTHER" id="PTHR12128:SF66">
    <property type="entry name" value="4-HYDROXY-2-OXOGLUTARATE ALDOLASE, MITOCHONDRIAL"/>
    <property type="match status" value="1"/>
</dbReference>
<evidence type="ECO:0000256" key="6">
    <source>
        <dbReference type="ARBA" id="ARBA00022605"/>
    </source>
</evidence>
<keyword evidence="7 12" id="KW-0220">Diaminopimelate biosynthesis</keyword>
<dbReference type="InterPro" id="IPR013785">
    <property type="entry name" value="Aldolase_TIM"/>
</dbReference>
<dbReference type="RefSeq" id="WP_206708084.1">
    <property type="nucleotide sequence ID" value="NZ_CP059066.1"/>
</dbReference>
<evidence type="ECO:0000256" key="9">
    <source>
        <dbReference type="ARBA" id="ARBA00023239"/>
    </source>
</evidence>
<keyword evidence="5 12" id="KW-0963">Cytoplasm</keyword>
<gene>
    <name evidence="16" type="primary">dapA_1</name>
    <name evidence="12" type="synonym">dapA</name>
    <name evidence="16" type="ORF">H0A61_00150</name>
</gene>
<feature type="site" description="Part of a proton relay during catalysis" evidence="12">
    <location>
        <position position="46"/>
    </location>
</feature>
<evidence type="ECO:0000256" key="10">
    <source>
        <dbReference type="ARBA" id="ARBA00023270"/>
    </source>
</evidence>
<keyword evidence="8 12" id="KW-0457">Lysine biosynthesis</keyword>
<dbReference type="Pfam" id="PF00701">
    <property type="entry name" value="DHDPS"/>
    <property type="match status" value="1"/>
</dbReference>
<evidence type="ECO:0000313" key="17">
    <source>
        <dbReference type="Proteomes" id="UP000662904"/>
    </source>
</evidence>
<dbReference type="NCBIfam" id="TIGR00674">
    <property type="entry name" value="dapA"/>
    <property type="match status" value="1"/>
</dbReference>
<evidence type="ECO:0000256" key="13">
    <source>
        <dbReference type="PIRNR" id="PIRNR001365"/>
    </source>
</evidence>
<comment type="similarity">
    <text evidence="3 12 13">Belongs to the DapA family.</text>
</comment>
<evidence type="ECO:0000313" key="16">
    <source>
        <dbReference type="EMBL" id="QSQ07833.1"/>
    </source>
</evidence>
<evidence type="ECO:0000256" key="15">
    <source>
        <dbReference type="PIRSR" id="PIRSR001365-2"/>
    </source>
</evidence>
<dbReference type="Proteomes" id="UP000662904">
    <property type="component" value="Chromosome"/>
</dbReference>
<dbReference type="KEGG" id="kme:H0A61_00150"/>
<evidence type="ECO:0000256" key="12">
    <source>
        <dbReference type="HAMAP-Rule" id="MF_00418"/>
    </source>
</evidence>
<sequence length="292" mass="31979">MVEWGRLITAMVTPFDENLKVDYDKAVEIARYLVKEGSTALVVGGTTGEAPTLTDEEKLELFKVLKEKVDVPIIAGVGTNSTEKTIKLSKRVMECGVDGIMAVVPYYNKPNQEGIYRHFKAIAENVNLPVMLYNVPGRTGANMAFETVIRLSKISNIIALKEAGGDLDQAGRVLRGVDRDFKVYSGDDSLTLPMLSIGCYGVVSVASHVVGRKMREMIDSYLAGRVDEAAQIHLSLLPIFRDLFITANPIPVKAALRLAGYDPGSLRLPLVEADEKVVEVLKNDLKELGIIE</sequence>
<feature type="binding site" evidence="12 15">
    <location>
        <position position="47"/>
    </location>
    <ligand>
        <name>pyruvate</name>
        <dbReference type="ChEBI" id="CHEBI:15361"/>
    </ligand>
</feature>
<keyword evidence="6 12" id="KW-0028">Amino-acid biosynthesis</keyword>
<accession>A0A8A0RI04</accession>
<dbReference type="GO" id="GO:0009089">
    <property type="term" value="P:lysine biosynthetic process via diaminopimelate"/>
    <property type="evidence" value="ECO:0007669"/>
    <property type="project" value="UniProtKB-UniRule"/>
</dbReference>
<feature type="site" description="Part of a proton relay during catalysis" evidence="12">
    <location>
        <position position="107"/>
    </location>
</feature>
<evidence type="ECO:0000256" key="3">
    <source>
        <dbReference type="ARBA" id="ARBA00007592"/>
    </source>
</evidence>
<dbReference type="CDD" id="cd00950">
    <property type="entry name" value="DHDPS"/>
    <property type="match status" value="1"/>
</dbReference>
<dbReference type="PANTHER" id="PTHR12128">
    <property type="entry name" value="DIHYDRODIPICOLINATE SYNTHASE"/>
    <property type="match status" value="1"/>
</dbReference>
<reference evidence="16" key="1">
    <citation type="submission" date="2020-07" db="EMBL/GenBank/DDBJ databases">
        <title>Koleobacter methoxysyntrophicus gen. nov., sp. nov., a novel anaerobic bacterium isolated from deep subsurface oil field and proposal of Koleobacterales ord. nov. in the phylum Firmicutes.</title>
        <authorList>
            <person name="Sakamoto S."/>
            <person name="Tamaki H."/>
        </authorList>
    </citation>
    <scope>NUCLEOTIDE SEQUENCE</scope>
    <source>
        <strain evidence="16">NRmbB1</strain>
    </source>
</reference>
<evidence type="ECO:0000256" key="4">
    <source>
        <dbReference type="ARBA" id="ARBA00012086"/>
    </source>
</evidence>
<protein>
    <recommendedName>
        <fullName evidence="4 12">4-hydroxy-tetrahydrodipicolinate synthase</fullName>
        <shortName evidence="12">HTPA synthase</shortName>
        <ecNumber evidence="4 12">4.3.3.7</ecNumber>
    </recommendedName>
</protein>
<dbReference type="GO" id="GO:0008840">
    <property type="term" value="F:4-hydroxy-tetrahydrodipicolinate synthase activity"/>
    <property type="evidence" value="ECO:0007669"/>
    <property type="project" value="UniProtKB-UniRule"/>
</dbReference>
<dbReference type="SUPFAM" id="SSF51569">
    <property type="entry name" value="Aldolase"/>
    <property type="match status" value="1"/>
</dbReference>
<evidence type="ECO:0000256" key="2">
    <source>
        <dbReference type="ARBA" id="ARBA00005120"/>
    </source>
</evidence>
<dbReference type="PIRSF" id="PIRSF001365">
    <property type="entry name" value="DHDPS"/>
    <property type="match status" value="1"/>
</dbReference>
<dbReference type="AlphaFoldDB" id="A0A8A0RI04"/>
<comment type="caution">
    <text evidence="12">Was originally thought to be a dihydrodipicolinate synthase (DHDPS), catalyzing the condensation of (S)-aspartate-beta-semialdehyde [(S)-ASA] and pyruvate to dihydrodipicolinate (DHDP). However, it was shown in E.coli that the product of the enzymatic reaction is not dihydrodipicolinate but in fact (4S)-4-hydroxy-2,3,4,5-tetrahydro-(2S)-dipicolinic acid (HTPA), and that the consecutive dehydration reaction leading to DHDP is not spontaneous but catalyzed by DapB.</text>
</comment>